<feature type="compositionally biased region" description="Low complexity" evidence="2">
    <location>
        <begin position="284"/>
        <end position="293"/>
    </location>
</feature>
<feature type="coiled-coil region" evidence="1">
    <location>
        <begin position="79"/>
        <end position="190"/>
    </location>
</feature>
<name>A0AAQ4F395_AMBAM</name>
<feature type="compositionally biased region" description="Polar residues" evidence="2">
    <location>
        <begin position="240"/>
        <end position="259"/>
    </location>
</feature>
<dbReference type="GO" id="GO:0010564">
    <property type="term" value="P:regulation of cell cycle process"/>
    <property type="evidence" value="ECO:0007669"/>
    <property type="project" value="TreeGrafter"/>
</dbReference>
<sequence>MYYNQCLHIMLAVSPTTSIFRLKENKELEEKLKSRLKDIESREQAQGRREVEFEQQKSDIQLQKTRLQKEAKETIKRSLEEHEHMLNIEKKRVMELETELKKLRRQVSELEAKLKDREKLLEALQTSQRDAFSQEMKVHMDFEKVLDEKAALLKELHEALRQRELYRERCDLAESQLLSCKEHLRQAQQRDFEARRDEVECLYQKAKARFENDPAPITTTAGSHPKSPSDDGTAFETPEKTSPQHSAPTMQTTSESTGHSPLRALSSATGKQGPSLPVAEEHSPPGASASSSSWMEHMRRLIEERDMLLSSGLYRKDDVIIVKLNQHIADTVRKHV</sequence>
<evidence type="ECO:0000313" key="4">
    <source>
        <dbReference type="Proteomes" id="UP001321473"/>
    </source>
</evidence>
<evidence type="ECO:0000256" key="2">
    <source>
        <dbReference type="SAM" id="MobiDB-lite"/>
    </source>
</evidence>
<protein>
    <submittedName>
        <fullName evidence="3">Uncharacterized protein</fullName>
    </submittedName>
</protein>
<dbReference type="AlphaFoldDB" id="A0AAQ4F395"/>
<dbReference type="PANTHER" id="PTHR21574:SF0">
    <property type="entry name" value="CENTROSOMAL PROTEIN OF 120 KDA"/>
    <property type="match status" value="1"/>
</dbReference>
<accession>A0AAQ4F395</accession>
<feature type="region of interest" description="Disordered" evidence="2">
    <location>
        <begin position="212"/>
        <end position="293"/>
    </location>
</feature>
<evidence type="ECO:0000313" key="3">
    <source>
        <dbReference type="EMBL" id="KAK8781215.1"/>
    </source>
</evidence>
<dbReference type="EMBL" id="JARKHS020007892">
    <property type="protein sequence ID" value="KAK8781215.1"/>
    <property type="molecule type" value="Genomic_DNA"/>
</dbReference>
<dbReference type="InterPro" id="IPR039893">
    <property type="entry name" value="CEP120-like"/>
</dbReference>
<evidence type="ECO:0000256" key="1">
    <source>
        <dbReference type="SAM" id="Coils"/>
    </source>
</evidence>
<proteinExistence type="predicted"/>
<keyword evidence="1" id="KW-0175">Coiled coil</keyword>
<keyword evidence="4" id="KW-1185">Reference proteome</keyword>
<gene>
    <name evidence="3" type="ORF">V5799_017442</name>
</gene>
<dbReference type="PANTHER" id="PTHR21574">
    <property type="entry name" value="CENTROSOMAL PROTEIN OF 120 KDA"/>
    <property type="match status" value="1"/>
</dbReference>
<reference evidence="3 4" key="1">
    <citation type="journal article" date="2023" name="Arcadia Sci">
        <title>De novo assembly of a long-read Amblyomma americanum tick genome.</title>
        <authorList>
            <person name="Chou S."/>
            <person name="Poskanzer K.E."/>
            <person name="Rollins M."/>
            <person name="Thuy-Boun P.S."/>
        </authorList>
    </citation>
    <scope>NUCLEOTIDE SEQUENCE [LARGE SCALE GENOMIC DNA]</scope>
    <source>
        <strain evidence="3">F_SG_1</strain>
        <tissue evidence="3">Salivary glands</tissue>
    </source>
</reference>
<organism evidence="3 4">
    <name type="scientific">Amblyomma americanum</name>
    <name type="common">Lone star tick</name>
    <dbReference type="NCBI Taxonomy" id="6943"/>
    <lineage>
        <taxon>Eukaryota</taxon>
        <taxon>Metazoa</taxon>
        <taxon>Ecdysozoa</taxon>
        <taxon>Arthropoda</taxon>
        <taxon>Chelicerata</taxon>
        <taxon>Arachnida</taxon>
        <taxon>Acari</taxon>
        <taxon>Parasitiformes</taxon>
        <taxon>Ixodida</taxon>
        <taxon>Ixodoidea</taxon>
        <taxon>Ixodidae</taxon>
        <taxon>Amblyomminae</taxon>
        <taxon>Amblyomma</taxon>
    </lineage>
</organism>
<dbReference type="Proteomes" id="UP001321473">
    <property type="component" value="Unassembled WGS sequence"/>
</dbReference>
<comment type="caution">
    <text evidence="3">The sequence shown here is derived from an EMBL/GenBank/DDBJ whole genome shotgun (WGS) entry which is preliminary data.</text>
</comment>
<dbReference type="GO" id="GO:0005815">
    <property type="term" value="C:microtubule organizing center"/>
    <property type="evidence" value="ECO:0007669"/>
    <property type="project" value="TreeGrafter"/>
</dbReference>